<dbReference type="InterPro" id="IPR021948">
    <property type="entry name" value="DUF3565"/>
</dbReference>
<dbReference type="AlphaFoldDB" id="A0A8J7U4J1"/>
<protein>
    <submittedName>
        <fullName evidence="1">DUF3565 domain-containing protein</fullName>
    </submittedName>
</protein>
<gene>
    <name evidence="1" type="ORF">J3U88_15315</name>
</gene>
<reference evidence="1" key="1">
    <citation type="submission" date="2021-03" db="EMBL/GenBank/DDBJ databases">
        <authorList>
            <person name="Wang G."/>
        </authorList>
    </citation>
    <scope>NUCLEOTIDE SEQUENCE</scope>
    <source>
        <strain evidence="1">KCTC 12899</strain>
    </source>
</reference>
<organism evidence="1 2">
    <name type="scientific">Acanthopleuribacter pedis</name>
    <dbReference type="NCBI Taxonomy" id="442870"/>
    <lineage>
        <taxon>Bacteria</taxon>
        <taxon>Pseudomonadati</taxon>
        <taxon>Acidobacteriota</taxon>
        <taxon>Holophagae</taxon>
        <taxon>Acanthopleuribacterales</taxon>
        <taxon>Acanthopleuribacteraceae</taxon>
        <taxon>Acanthopleuribacter</taxon>
    </lineage>
</organism>
<comment type="caution">
    <text evidence="1">The sequence shown here is derived from an EMBL/GenBank/DDBJ whole genome shotgun (WGS) entry which is preliminary data.</text>
</comment>
<keyword evidence="2" id="KW-1185">Reference proteome</keyword>
<dbReference type="Pfam" id="PF12088">
    <property type="entry name" value="DUF3565"/>
    <property type="match status" value="1"/>
</dbReference>
<evidence type="ECO:0000313" key="2">
    <source>
        <dbReference type="Proteomes" id="UP000664417"/>
    </source>
</evidence>
<dbReference type="Proteomes" id="UP000664417">
    <property type="component" value="Unassembled WGS sequence"/>
</dbReference>
<dbReference type="RefSeq" id="WP_207859748.1">
    <property type="nucleotide sequence ID" value="NZ_JAFREP010000014.1"/>
</dbReference>
<sequence length="65" mass="7475">MEQAIVGFHRDEEGHWVADLACGHGRHVRHRPPMEQRPWVEAQAGREAMLGRRLFCKRCADGEPV</sequence>
<proteinExistence type="predicted"/>
<dbReference type="EMBL" id="JAFREP010000014">
    <property type="protein sequence ID" value="MBO1319844.1"/>
    <property type="molecule type" value="Genomic_DNA"/>
</dbReference>
<evidence type="ECO:0000313" key="1">
    <source>
        <dbReference type="EMBL" id="MBO1319844.1"/>
    </source>
</evidence>
<name>A0A8J7U4J1_9BACT</name>
<accession>A0A8J7U4J1</accession>